<dbReference type="AlphaFoldDB" id="A0A1E7FPE2"/>
<proteinExistence type="predicted"/>
<feature type="domain" description="J" evidence="1">
    <location>
        <begin position="2"/>
        <end position="67"/>
    </location>
</feature>
<dbReference type="Gene3D" id="1.10.287.110">
    <property type="entry name" value="DnaJ domain"/>
    <property type="match status" value="1"/>
</dbReference>
<evidence type="ECO:0000313" key="2">
    <source>
        <dbReference type="EMBL" id="OEU20028.1"/>
    </source>
</evidence>
<reference evidence="2 3" key="1">
    <citation type="submission" date="2016-09" db="EMBL/GenBank/DDBJ databases">
        <title>Extensive genetic diversity and differential bi-allelic expression allows diatom success in the polar Southern Ocean.</title>
        <authorList>
            <consortium name="DOE Joint Genome Institute"/>
            <person name="Mock T."/>
            <person name="Otillar R.P."/>
            <person name="Strauss J."/>
            <person name="Dupont C."/>
            <person name="Frickenhaus S."/>
            <person name="Maumus F."/>
            <person name="Mcmullan M."/>
            <person name="Sanges R."/>
            <person name="Schmutz J."/>
            <person name="Toseland A."/>
            <person name="Valas R."/>
            <person name="Veluchamy A."/>
            <person name="Ward B.J."/>
            <person name="Allen A."/>
            <person name="Barry K."/>
            <person name="Falciatore A."/>
            <person name="Ferrante M."/>
            <person name="Fortunato A.E."/>
            <person name="Gloeckner G."/>
            <person name="Gruber A."/>
            <person name="Hipkin R."/>
            <person name="Janech M."/>
            <person name="Kroth P."/>
            <person name="Leese F."/>
            <person name="Lindquist E."/>
            <person name="Lyon B.R."/>
            <person name="Martin J."/>
            <person name="Mayer C."/>
            <person name="Parker M."/>
            <person name="Quesneville H."/>
            <person name="Raymond J."/>
            <person name="Uhlig C."/>
            <person name="Valentin K.U."/>
            <person name="Worden A.Z."/>
            <person name="Armbrust E.V."/>
            <person name="Bowler C."/>
            <person name="Green B."/>
            <person name="Moulton V."/>
            <person name="Van Oosterhout C."/>
            <person name="Grigoriev I."/>
        </authorList>
    </citation>
    <scope>NUCLEOTIDE SEQUENCE [LARGE SCALE GENOMIC DNA]</scope>
    <source>
        <strain evidence="2 3">CCMP1102</strain>
    </source>
</reference>
<dbReference type="InterPro" id="IPR018253">
    <property type="entry name" value="DnaJ_domain_CS"/>
</dbReference>
<name>A0A1E7FPE2_9STRA</name>
<dbReference type="SUPFAM" id="SSF46565">
    <property type="entry name" value="Chaperone J-domain"/>
    <property type="match status" value="1"/>
</dbReference>
<dbReference type="OrthoDB" id="10250354at2759"/>
<dbReference type="PROSITE" id="PS50076">
    <property type="entry name" value="DNAJ_2"/>
    <property type="match status" value="1"/>
</dbReference>
<dbReference type="InterPro" id="IPR001623">
    <property type="entry name" value="DnaJ_domain"/>
</dbReference>
<dbReference type="Pfam" id="PF00226">
    <property type="entry name" value="DnaJ"/>
    <property type="match status" value="1"/>
</dbReference>
<dbReference type="CDD" id="cd06257">
    <property type="entry name" value="DnaJ"/>
    <property type="match status" value="1"/>
</dbReference>
<dbReference type="InterPro" id="IPR052423">
    <property type="entry name" value="EMIR"/>
</dbReference>
<protein>
    <submittedName>
        <fullName evidence="2">DnaJ-domain-containing protein</fullName>
    </submittedName>
</protein>
<dbReference type="EMBL" id="KV784355">
    <property type="protein sequence ID" value="OEU20028.1"/>
    <property type="molecule type" value="Genomic_DNA"/>
</dbReference>
<organism evidence="2 3">
    <name type="scientific">Fragilariopsis cylindrus CCMP1102</name>
    <dbReference type="NCBI Taxonomy" id="635003"/>
    <lineage>
        <taxon>Eukaryota</taxon>
        <taxon>Sar</taxon>
        <taxon>Stramenopiles</taxon>
        <taxon>Ochrophyta</taxon>
        <taxon>Bacillariophyta</taxon>
        <taxon>Bacillariophyceae</taxon>
        <taxon>Bacillariophycidae</taxon>
        <taxon>Bacillariales</taxon>
        <taxon>Bacillariaceae</taxon>
        <taxon>Fragilariopsis</taxon>
    </lineage>
</organism>
<dbReference type="PRINTS" id="PR00625">
    <property type="entry name" value="JDOMAIN"/>
</dbReference>
<dbReference type="SMART" id="SM00271">
    <property type="entry name" value="DnaJ"/>
    <property type="match status" value="1"/>
</dbReference>
<dbReference type="InParanoid" id="A0A1E7FPE2"/>
<evidence type="ECO:0000313" key="3">
    <source>
        <dbReference type="Proteomes" id="UP000095751"/>
    </source>
</evidence>
<evidence type="ECO:0000259" key="1">
    <source>
        <dbReference type="PROSITE" id="PS50076"/>
    </source>
</evidence>
<dbReference type="InterPro" id="IPR026894">
    <property type="entry name" value="DnaJ_X"/>
</dbReference>
<dbReference type="KEGG" id="fcy:FRACYDRAFT_206745"/>
<dbReference type="Pfam" id="PF14308">
    <property type="entry name" value="DnaJ-X"/>
    <property type="match status" value="1"/>
</dbReference>
<dbReference type="PANTHER" id="PTHR44094:SF8">
    <property type="entry name" value="DNAJ HEAT SHOCK N-TERMINAL DOMAIN-CONTAINING PROTEIN-RELATED"/>
    <property type="match status" value="1"/>
</dbReference>
<gene>
    <name evidence="2" type="ORF">FRACYDRAFT_206745</name>
</gene>
<dbReference type="InterPro" id="IPR036869">
    <property type="entry name" value="J_dom_sf"/>
</dbReference>
<accession>A0A1E7FPE2</accession>
<dbReference type="PROSITE" id="PS00636">
    <property type="entry name" value="DNAJ_1"/>
    <property type="match status" value="1"/>
</dbReference>
<sequence>MYYYNALEVESNADGSKIKRQYYLMARKYHPDKNPDDPAATEKFKLAAEAYQVLSDPDQRTKYDKVGKDSLDKTANDDQKMDASILVAFLFGSDKFNDYVGRLAASTSAMLGDTTRLSITDARILQERRVARLAMKLADRMQPWAVDGKFEETENTWRTQTVELAKASYGWEMLQVIGMAYEVTAVQFLGSNDSGIGMPSIAKWASGQKAARQSGKARSKNQWKSLTATMDGMKIQSEYEKKLQAATSEEEKRKLEQEMSEATTDIMLRIIWTTTSVDITSTIHEACQMVFFDQNVDKKTRELRAKAIKRLGKIFRECPEPQYPEGEKHNAKVLFEEAAMAATLETIKRKDEANFEAHN</sequence>
<dbReference type="Proteomes" id="UP000095751">
    <property type="component" value="Unassembled WGS sequence"/>
</dbReference>
<dbReference type="PANTHER" id="PTHR44094">
    <property type="entry name" value="DNAJ HEAT SHOCK N-TERMINAL DOMAIN-CONTAINING PROTEIN"/>
    <property type="match status" value="1"/>
</dbReference>
<keyword evidence="3" id="KW-1185">Reference proteome</keyword>